<dbReference type="AlphaFoldDB" id="A0A493TPD0"/>
<keyword evidence="3" id="KW-1185">Reference proteome</keyword>
<organism evidence="2 3">
    <name type="scientific">Anas platyrhynchos platyrhynchos</name>
    <name type="common">Northern mallard</name>
    <dbReference type="NCBI Taxonomy" id="8840"/>
    <lineage>
        <taxon>Eukaryota</taxon>
        <taxon>Metazoa</taxon>
        <taxon>Chordata</taxon>
        <taxon>Craniata</taxon>
        <taxon>Vertebrata</taxon>
        <taxon>Euteleostomi</taxon>
        <taxon>Archelosauria</taxon>
        <taxon>Archosauria</taxon>
        <taxon>Dinosauria</taxon>
        <taxon>Saurischia</taxon>
        <taxon>Theropoda</taxon>
        <taxon>Coelurosauria</taxon>
        <taxon>Aves</taxon>
        <taxon>Neognathae</taxon>
        <taxon>Galloanserae</taxon>
        <taxon>Anseriformes</taxon>
        <taxon>Anatidae</taxon>
        <taxon>Anatinae</taxon>
        <taxon>Anas</taxon>
    </lineage>
</organism>
<evidence type="ECO:0000256" key="1">
    <source>
        <dbReference type="SAM" id="MobiDB-lite"/>
    </source>
</evidence>
<sequence>CWSLLNPRLAAWLCRSSRWKVRAKGTWRSATMPLPATPSTCGPRSLALPAVIPNAVLGGALRLHKTQCTIPADRRGSSTAPGEPGACVCSSAPP</sequence>
<dbReference type="Proteomes" id="UP000016666">
    <property type="component" value="Chromosome 11"/>
</dbReference>
<dbReference type="Ensembl" id="ENSAPLT00000046573.1">
    <property type="protein sequence ID" value="ENSAPLP00000027722.1"/>
    <property type="gene ID" value="ENSAPLG00000023765.1"/>
</dbReference>
<reference evidence="2 3" key="1">
    <citation type="submission" date="2017-10" db="EMBL/GenBank/DDBJ databases">
        <title>A new Pekin duck reference genome.</title>
        <authorList>
            <person name="Hou Z.-C."/>
            <person name="Zhou Z.-K."/>
            <person name="Zhu F."/>
            <person name="Hou S.-S."/>
        </authorList>
    </citation>
    <scope>NUCLEOTIDE SEQUENCE [LARGE SCALE GENOMIC DNA]</scope>
</reference>
<feature type="region of interest" description="Disordered" evidence="1">
    <location>
        <begin position="72"/>
        <end position="94"/>
    </location>
</feature>
<evidence type="ECO:0000313" key="3">
    <source>
        <dbReference type="Proteomes" id="UP000016666"/>
    </source>
</evidence>
<accession>A0A493TPD0</accession>
<evidence type="ECO:0000313" key="2">
    <source>
        <dbReference type="Ensembl" id="ENSAPLP00000027722.1"/>
    </source>
</evidence>
<proteinExistence type="predicted"/>
<reference evidence="2" key="3">
    <citation type="submission" date="2025-09" db="UniProtKB">
        <authorList>
            <consortium name="Ensembl"/>
        </authorList>
    </citation>
    <scope>IDENTIFICATION</scope>
</reference>
<reference evidence="2" key="2">
    <citation type="submission" date="2025-08" db="UniProtKB">
        <authorList>
            <consortium name="Ensembl"/>
        </authorList>
    </citation>
    <scope>IDENTIFICATION</scope>
</reference>
<protein>
    <submittedName>
        <fullName evidence="2">Uncharacterized protein</fullName>
    </submittedName>
</protein>
<name>A0A493TPD0_ANAPP</name>